<keyword evidence="2" id="KW-1185">Reference proteome</keyword>
<comment type="caution">
    <text evidence="1">The sequence shown here is derived from an EMBL/GenBank/DDBJ whole genome shotgun (WGS) entry which is preliminary data.</text>
</comment>
<name>A0ABV7A106_9PROT</name>
<dbReference type="EMBL" id="JBHRSV010000028">
    <property type="protein sequence ID" value="MFC2927264.1"/>
    <property type="molecule type" value="Genomic_DNA"/>
</dbReference>
<proteinExistence type="predicted"/>
<protein>
    <submittedName>
        <fullName evidence="1">Uncharacterized protein</fullName>
    </submittedName>
</protein>
<sequence length="63" mass="6980">MPKRGDWPGLGRLHEDRDLLPVNDLRGLFKGVLAEHWGIERADLDSRVFPGSSGLPVFEGLIA</sequence>
<dbReference type="Proteomes" id="UP001595379">
    <property type="component" value="Unassembled WGS sequence"/>
</dbReference>
<dbReference type="RefSeq" id="WP_343163252.1">
    <property type="nucleotide sequence ID" value="NZ_JBHRSV010000028.1"/>
</dbReference>
<reference evidence="2" key="1">
    <citation type="journal article" date="2019" name="Int. J. Syst. Evol. Microbiol.">
        <title>The Global Catalogue of Microorganisms (GCM) 10K type strain sequencing project: providing services to taxonomists for standard genome sequencing and annotation.</title>
        <authorList>
            <consortium name="The Broad Institute Genomics Platform"/>
            <consortium name="The Broad Institute Genome Sequencing Center for Infectious Disease"/>
            <person name="Wu L."/>
            <person name="Ma J."/>
        </authorList>
    </citation>
    <scope>NUCLEOTIDE SEQUENCE [LARGE SCALE GENOMIC DNA]</scope>
    <source>
        <strain evidence="2">KCTC 52487</strain>
    </source>
</reference>
<organism evidence="1 2">
    <name type="scientific">Hyphobacterium vulgare</name>
    <dbReference type="NCBI Taxonomy" id="1736751"/>
    <lineage>
        <taxon>Bacteria</taxon>
        <taxon>Pseudomonadati</taxon>
        <taxon>Pseudomonadota</taxon>
        <taxon>Alphaproteobacteria</taxon>
        <taxon>Maricaulales</taxon>
        <taxon>Maricaulaceae</taxon>
        <taxon>Hyphobacterium</taxon>
    </lineage>
</organism>
<gene>
    <name evidence="1" type="ORF">ACFOOR_14245</name>
</gene>
<evidence type="ECO:0000313" key="2">
    <source>
        <dbReference type="Proteomes" id="UP001595379"/>
    </source>
</evidence>
<accession>A0ABV7A106</accession>
<evidence type="ECO:0000313" key="1">
    <source>
        <dbReference type="EMBL" id="MFC2927264.1"/>
    </source>
</evidence>